<feature type="region of interest" description="Disordered" evidence="1">
    <location>
        <begin position="177"/>
        <end position="303"/>
    </location>
</feature>
<name>A0AAW2BT27_9ROSI</name>
<evidence type="ECO:0000313" key="3">
    <source>
        <dbReference type="Proteomes" id="UP001459277"/>
    </source>
</evidence>
<organism evidence="2 3">
    <name type="scientific">Lithocarpus litseifolius</name>
    <dbReference type="NCBI Taxonomy" id="425828"/>
    <lineage>
        <taxon>Eukaryota</taxon>
        <taxon>Viridiplantae</taxon>
        <taxon>Streptophyta</taxon>
        <taxon>Embryophyta</taxon>
        <taxon>Tracheophyta</taxon>
        <taxon>Spermatophyta</taxon>
        <taxon>Magnoliopsida</taxon>
        <taxon>eudicotyledons</taxon>
        <taxon>Gunneridae</taxon>
        <taxon>Pentapetalae</taxon>
        <taxon>rosids</taxon>
        <taxon>fabids</taxon>
        <taxon>Fagales</taxon>
        <taxon>Fagaceae</taxon>
        <taxon>Lithocarpus</taxon>
    </lineage>
</organism>
<feature type="region of interest" description="Disordered" evidence="1">
    <location>
        <begin position="98"/>
        <end position="134"/>
    </location>
</feature>
<dbReference type="Proteomes" id="UP001459277">
    <property type="component" value="Unassembled WGS sequence"/>
</dbReference>
<feature type="compositionally biased region" description="Basic and acidic residues" evidence="1">
    <location>
        <begin position="217"/>
        <end position="232"/>
    </location>
</feature>
<evidence type="ECO:0000256" key="1">
    <source>
        <dbReference type="SAM" id="MobiDB-lite"/>
    </source>
</evidence>
<sequence>MELFVEEQACLPNIELLLKTKRNCHSRCRTALEGVQDVELPFQYTAKEATLSQPAIKEEEEEIVEVSDSEDNFEVFDQPQSLEVPTGDFNHILPAQGKEVAKERKGLPSKEAEPQKRGQTSQDDSNKILQRRSHSGHTMGVFRTYYLQVWNKALNQAGVEASSAFRRVKNVYYPPAILATGLPSSPGPKANTVSKEADDYDKDSPAKVFPFSNSPPKEAKQTKASEKEKDTTKGVVPEATKPPTASKDHSKGKEAFQNLEIVLATLPMLAREDPKGKSPTSTATETAKPTKTTGKDNPPLKIK</sequence>
<gene>
    <name evidence="2" type="ORF">SO802_029231</name>
</gene>
<reference evidence="2 3" key="1">
    <citation type="submission" date="2024-01" db="EMBL/GenBank/DDBJ databases">
        <title>A telomere-to-telomere, gap-free genome of sweet tea (Lithocarpus litseifolius).</title>
        <authorList>
            <person name="Zhou J."/>
        </authorList>
    </citation>
    <scope>NUCLEOTIDE SEQUENCE [LARGE SCALE GENOMIC DNA]</scope>
    <source>
        <strain evidence="2">Zhou-2022a</strain>
        <tissue evidence="2">Leaf</tissue>
    </source>
</reference>
<feature type="compositionally biased region" description="Low complexity" evidence="1">
    <location>
        <begin position="278"/>
        <end position="292"/>
    </location>
</feature>
<comment type="caution">
    <text evidence="2">The sequence shown here is derived from an EMBL/GenBank/DDBJ whole genome shotgun (WGS) entry which is preliminary data.</text>
</comment>
<keyword evidence="3" id="KW-1185">Reference proteome</keyword>
<dbReference type="EMBL" id="JAZDWU010000010">
    <property type="protein sequence ID" value="KAK9988992.1"/>
    <property type="molecule type" value="Genomic_DNA"/>
</dbReference>
<protein>
    <submittedName>
        <fullName evidence="2">Uncharacterized protein</fullName>
    </submittedName>
</protein>
<accession>A0AAW2BT27</accession>
<dbReference type="AlphaFoldDB" id="A0AAW2BT27"/>
<evidence type="ECO:0000313" key="2">
    <source>
        <dbReference type="EMBL" id="KAK9988992.1"/>
    </source>
</evidence>
<feature type="compositionally biased region" description="Basic and acidic residues" evidence="1">
    <location>
        <begin position="99"/>
        <end position="116"/>
    </location>
</feature>
<proteinExistence type="predicted"/>